<evidence type="ECO:0000256" key="3">
    <source>
        <dbReference type="ARBA" id="ARBA00022786"/>
    </source>
</evidence>
<evidence type="ECO:0000313" key="7">
    <source>
        <dbReference type="Proteomes" id="UP000694544"/>
    </source>
</evidence>
<accession>A0A8C6DTC5</accession>
<evidence type="ECO:0000259" key="5">
    <source>
        <dbReference type="Pfam" id="PF11976"/>
    </source>
</evidence>
<dbReference type="Ensembl" id="ENSMMST00000021136.1">
    <property type="protein sequence ID" value="ENSMMSP00000019149.1"/>
    <property type="gene ID" value="ENSMMSG00000014484.1"/>
</dbReference>
<dbReference type="FunFam" id="3.10.20.90:FF:000482">
    <property type="entry name" value="Small ubiquitin-related modifier 2"/>
    <property type="match status" value="1"/>
</dbReference>
<comment type="similarity">
    <text evidence="1">Belongs to the ubiquitin family. SUMO subfamily.</text>
</comment>
<organism evidence="6 7">
    <name type="scientific">Moschus moschiferus</name>
    <name type="common">Siberian musk deer</name>
    <name type="synonym">Moschus sibiricus</name>
    <dbReference type="NCBI Taxonomy" id="68415"/>
    <lineage>
        <taxon>Eukaryota</taxon>
        <taxon>Metazoa</taxon>
        <taxon>Chordata</taxon>
        <taxon>Craniata</taxon>
        <taxon>Vertebrata</taxon>
        <taxon>Euteleostomi</taxon>
        <taxon>Mammalia</taxon>
        <taxon>Eutheria</taxon>
        <taxon>Laurasiatheria</taxon>
        <taxon>Artiodactyla</taxon>
        <taxon>Ruminantia</taxon>
        <taxon>Pecora</taxon>
        <taxon>Moschidae</taxon>
        <taxon>Moschus</taxon>
    </lineage>
</organism>
<keyword evidence="3" id="KW-0833">Ubl conjugation pathway</keyword>
<evidence type="ECO:0000256" key="1">
    <source>
        <dbReference type="ARBA" id="ARBA00009185"/>
    </source>
</evidence>
<dbReference type="GeneTree" id="ENSGT00950000182895"/>
<dbReference type="SUPFAM" id="SSF54236">
    <property type="entry name" value="Ubiquitin-like"/>
    <property type="match status" value="1"/>
</dbReference>
<dbReference type="InterPro" id="IPR022617">
    <property type="entry name" value="Rad60/SUMO-like_dom"/>
</dbReference>
<dbReference type="Proteomes" id="UP000694544">
    <property type="component" value="Unplaced"/>
</dbReference>
<protein>
    <recommendedName>
        <fullName evidence="5">Rad60/SUMO-like domain-containing protein</fullName>
    </recommendedName>
</protein>
<sequence>MPNEKPKGGAKTENDDPIPLKGAGQKGSVAQFKIKWHTPFIKLMKAYCEQQALSMRQTRFPFVWMPINETNTPAQLEMEAEDITDVFQWPTRGFY</sequence>
<feature type="compositionally biased region" description="Basic and acidic residues" evidence="4">
    <location>
        <begin position="1"/>
        <end position="14"/>
    </location>
</feature>
<name>A0A8C6DTC5_MOSMO</name>
<dbReference type="AlphaFoldDB" id="A0A8C6DTC5"/>
<keyword evidence="7" id="KW-1185">Reference proteome</keyword>
<evidence type="ECO:0000256" key="2">
    <source>
        <dbReference type="ARBA" id="ARBA00022499"/>
    </source>
</evidence>
<proteinExistence type="inferred from homology"/>
<keyword evidence="2" id="KW-1017">Isopeptide bond</keyword>
<evidence type="ECO:0000313" key="6">
    <source>
        <dbReference type="Ensembl" id="ENSMMSP00000019149.1"/>
    </source>
</evidence>
<feature type="domain" description="Rad60/SUMO-like" evidence="5">
    <location>
        <begin position="23"/>
        <end position="86"/>
    </location>
</feature>
<dbReference type="Gene3D" id="3.10.20.90">
    <property type="entry name" value="Phosphatidylinositol 3-kinase Catalytic Subunit, Chain A, domain 1"/>
    <property type="match status" value="1"/>
</dbReference>
<reference evidence="6" key="1">
    <citation type="submission" date="2025-08" db="UniProtKB">
        <authorList>
            <consortium name="Ensembl"/>
        </authorList>
    </citation>
    <scope>IDENTIFICATION</scope>
</reference>
<dbReference type="Pfam" id="PF11976">
    <property type="entry name" value="Rad60-SLD"/>
    <property type="match status" value="1"/>
</dbReference>
<feature type="region of interest" description="Disordered" evidence="4">
    <location>
        <begin position="1"/>
        <end position="27"/>
    </location>
</feature>
<dbReference type="PANTHER" id="PTHR10562">
    <property type="entry name" value="SMALL UBIQUITIN-RELATED MODIFIER"/>
    <property type="match status" value="1"/>
</dbReference>
<reference evidence="6" key="2">
    <citation type="submission" date="2025-09" db="UniProtKB">
        <authorList>
            <consortium name="Ensembl"/>
        </authorList>
    </citation>
    <scope>IDENTIFICATION</scope>
</reference>
<evidence type="ECO:0000256" key="4">
    <source>
        <dbReference type="SAM" id="MobiDB-lite"/>
    </source>
</evidence>
<dbReference type="InterPro" id="IPR029071">
    <property type="entry name" value="Ubiquitin-like_domsf"/>
</dbReference>